<feature type="domain" description="FCP1 homology" evidence="3">
    <location>
        <begin position="188"/>
        <end position="372"/>
    </location>
</feature>
<keyword evidence="1" id="KW-0813">Transport</keyword>
<keyword evidence="1" id="KW-0809">Transit peptide</keyword>
<keyword evidence="5" id="KW-1185">Reference proteome</keyword>
<dbReference type="SUPFAM" id="SSF56784">
    <property type="entry name" value="HAD-like"/>
    <property type="match status" value="1"/>
</dbReference>
<gene>
    <name evidence="4" type="ORF">K443DRAFT_682452</name>
</gene>
<feature type="compositionally biased region" description="Basic and acidic residues" evidence="2">
    <location>
        <begin position="72"/>
        <end position="81"/>
    </location>
</feature>
<feature type="compositionally biased region" description="Acidic residues" evidence="2">
    <location>
        <begin position="386"/>
        <end position="397"/>
    </location>
</feature>
<sequence length="566" mass="63059">MRRMSPDYSGNAYEHSRGLSYDYNYDPSNRDSPSKAGKLDPYSDDYSIPPPKSPPRRSRSPDAYSTVGSSTRRPDRSRKEVASVGRRPMPGIPESPTQSASLERSNKLTSSPSSSKRDSPDKIGKFDPGYSIPSKSPPRSSRSPSSRRPERSGKEVERRPTPPPPIPVSPTLEYLRTSLEPSNTLASPSASRKLLILDLNGTLVFRSPHRRDYYHHANHYTPRPLRSVFPRPYFPSFRNYLFHPTTRTWLDTMVWSSAQPHSVADMVDKCFGERKEELVAVWARDTLGLDEQAYNRKSQTTKDLAKPWSALQLDSATATTPSEHSALTTILVDDSPLKAKLQPYNHLCVREYVSNMRGSDVAVRDAEVLAARAEEQSQSTHASREVEDEDVNAEEDPGITKKRKRKARKKEKMEKKWAEKKAWVANEQARAVDGGYDEMLLAVVGILEEVKVQGNVAGWMRGGGLMMLGREVDSSAKKRRLSDGAEFSDSPGTPPPPPPQSSSQPLLEEADVTSITTGIPMNNTEETTSIWFEDQELVEWWADKGRVALDGLGIDIVSGVVGTYDG</sequence>
<feature type="region of interest" description="Disordered" evidence="2">
    <location>
        <begin position="372"/>
        <end position="412"/>
    </location>
</feature>
<feature type="compositionally biased region" description="Polar residues" evidence="2">
    <location>
        <begin position="95"/>
        <end position="109"/>
    </location>
</feature>
<dbReference type="Proteomes" id="UP000054477">
    <property type="component" value="Unassembled WGS sequence"/>
</dbReference>
<feature type="compositionally biased region" description="Low complexity" evidence="2">
    <location>
        <begin position="131"/>
        <end position="146"/>
    </location>
</feature>
<feature type="compositionally biased region" description="Basic residues" evidence="2">
    <location>
        <begin position="400"/>
        <end position="410"/>
    </location>
</feature>
<reference evidence="5" key="2">
    <citation type="submission" date="2015-01" db="EMBL/GenBank/DDBJ databases">
        <title>Evolutionary Origins and Diversification of the Mycorrhizal Mutualists.</title>
        <authorList>
            <consortium name="DOE Joint Genome Institute"/>
            <consortium name="Mycorrhizal Genomics Consortium"/>
            <person name="Kohler A."/>
            <person name="Kuo A."/>
            <person name="Nagy L.G."/>
            <person name="Floudas D."/>
            <person name="Copeland A."/>
            <person name="Barry K.W."/>
            <person name="Cichocki N."/>
            <person name="Veneault-Fourrey C."/>
            <person name="LaButti K."/>
            <person name="Lindquist E.A."/>
            <person name="Lipzen A."/>
            <person name="Lundell T."/>
            <person name="Morin E."/>
            <person name="Murat C."/>
            <person name="Riley R."/>
            <person name="Ohm R."/>
            <person name="Sun H."/>
            <person name="Tunlid A."/>
            <person name="Henrissat B."/>
            <person name="Grigoriev I.V."/>
            <person name="Hibbett D.S."/>
            <person name="Martin F."/>
        </authorList>
    </citation>
    <scope>NUCLEOTIDE SEQUENCE [LARGE SCALE GENOMIC DNA]</scope>
    <source>
        <strain evidence="5">LaAM-08-1</strain>
    </source>
</reference>
<organism evidence="4 5">
    <name type="scientific">Laccaria amethystina LaAM-08-1</name>
    <dbReference type="NCBI Taxonomy" id="1095629"/>
    <lineage>
        <taxon>Eukaryota</taxon>
        <taxon>Fungi</taxon>
        <taxon>Dikarya</taxon>
        <taxon>Basidiomycota</taxon>
        <taxon>Agaricomycotina</taxon>
        <taxon>Agaricomycetes</taxon>
        <taxon>Agaricomycetidae</taxon>
        <taxon>Agaricales</taxon>
        <taxon>Agaricineae</taxon>
        <taxon>Hydnangiaceae</taxon>
        <taxon>Laccaria</taxon>
    </lineage>
</organism>
<name>A0A0C9WV14_9AGAR</name>
<keyword evidence="1" id="KW-0496">Mitochondrion</keyword>
<comment type="subcellular location">
    <subcellularLocation>
        <location evidence="1">Mitochondrion inner membrane</location>
        <topology evidence="1">Single-pass membrane protein</topology>
    </subcellularLocation>
</comment>
<evidence type="ECO:0000256" key="2">
    <source>
        <dbReference type="SAM" id="MobiDB-lite"/>
    </source>
</evidence>
<dbReference type="InterPro" id="IPR036412">
    <property type="entry name" value="HAD-like_sf"/>
</dbReference>
<dbReference type="Gene3D" id="3.40.50.1000">
    <property type="entry name" value="HAD superfamily/HAD-like"/>
    <property type="match status" value="1"/>
</dbReference>
<dbReference type="InterPro" id="IPR023214">
    <property type="entry name" value="HAD_sf"/>
</dbReference>
<evidence type="ECO:0000259" key="3">
    <source>
        <dbReference type="PROSITE" id="PS50969"/>
    </source>
</evidence>
<dbReference type="EMBL" id="KN838729">
    <property type="protein sequence ID" value="KIJ96230.1"/>
    <property type="molecule type" value="Genomic_DNA"/>
</dbReference>
<dbReference type="OrthoDB" id="1711508at2759"/>
<dbReference type="GO" id="GO:0015031">
    <property type="term" value="P:protein transport"/>
    <property type="evidence" value="ECO:0007669"/>
    <property type="project" value="UniProtKB-KW"/>
</dbReference>
<protein>
    <recommendedName>
        <fullName evidence="1">Mitochondrial import inner membrane translocase subunit TIM50</fullName>
    </recommendedName>
</protein>
<dbReference type="STRING" id="1095629.A0A0C9WV14"/>
<dbReference type="SMART" id="SM00577">
    <property type="entry name" value="CPDc"/>
    <property type="match status" value="1"/>
</dbReference>
<evidence type="ECO:0000313" key="5">
    <source>
        <dbReference type="Proteomes" id="UP000054477"/>
    </source>
</evidence>
<feature type="region of interest" description="Disordered" evidence="2">
    <location>
        <begin position="475"/>
        <end position="507"/>
    </location>
</feature>
<comment type="similarity">
    <text evidence="1">Belongs to the TIM50 family.</text>
</comment>
<dbReference type="InterPro" id="IPR004274">
    <property type="entry name" value="FCP1_dom"/>
</dbReference>
<dbReference type="PANTHER" id="PTHR12210">
    <property type="entry name" value="DULLARD PROTEIN PHOSPHATASE"/>
    <property type="match status" value="1"/>
</dbReference>
<dbReference type="Pfam" id="PF03031">
    <property type="entry name" value="NIF"/>
    <property type="match status" value="1"/>
</dbReference>
<accession>A0A0C9WV14</accession>
<evidence type="ECO:0000313" key="4">
    <source>
        <dbReference type="EMBL" id="KIJ96230.1"/>
    </source>
</evidence>
<comment type="subunit">
    <text evidence="1">Component of the TIM23 complex.</text>
</comment>
<keyword evidence="1" id="KW-0811">Translocation</keyword>
<comment type="function">
    <text evidence="1">Essential component of the TIM23 complex, a complex that mediates the translocation of transit peptide-containing proteins across the mitochondrial inner membrane.</text>
</comment>
<feature type="compositionally biased region" description="Basic and acidic residues" evidence="2">
    <location>
        <begin position="147"/>
        <end position="160"/>
    </location>
</feature>
<keyword evidence="1" id="KW-0653">Protein transport</keyword>
<feature type="region of interest" description="Disordered" evidence="2">
    <location>
        <begin position="1"/>
        <end position="171"/>
    </location>
</feature>
<dbReference type="InterPro" id="IPR050365">
    <property type="entry name" value="TIM50"/>
</dbReference>
<feature type="compositionally biased region" description="Basic and acidic residues" evidence="2">
    <location>
        <begin position="115"/>
        <end position="125"/>
    </location>
</feature>
<proteinExistence type="inferred from homology"/>
<evidence type="ECO:0000256" key="1">
    <source>
        <dbReference type="RuleBase" id="RU365079"/>
    </source>
</evidence>
<dbReference type="AlphaFoldDB" id="A0A0C9WV14"/>
<reference evidence="4 5" key="1">
    <citation type="submission" date="2014-04" db="EMBL/GenBank/DDBJ databases">
        <authorList>
            <consortium name="DOE Joint Genome Institute"/>
            <person name="Kuo A."/>
            <person name="Kohler A."/>
            <person name="Nagy L.G."/>
            <person name="Floudas D."/>
            <person name="Copeland A."/>
            <person name="Barry K.W."/>
            <person name="Cichocki N."/>
            <person name="Veneault-Fourrey C."/>
            <person name="LaButti K."/>
            <person name="Lindquist E.A."/>
            <person name="Lipzen A."/>
            <person name="Lundell T."/>
            <person name="Morin E."/>
            <person name="Murat C."/>
            <person name="Sun H."/>
            <person name="Tunlid A."/>
            <person name="Henrissat B."/>
            <person name="Grigoriev I.V."/>
            <person name="Hibbett D.S."/>
            <person name="Martin F."/>
            <person name="Nordberg H.P."/>
            <person name="Cantor M.N."/>
            <person name="Hua S.X."/>
        </authorList>
    </citation>
    <scope>NUCLEOTIDE SEQUENCE [LARGE SCALE GENOMIC DNA]</scope>
    <source>
        <strain evidence="4 5">LaAM-08-1</strain>
    </source>
</reference>
<dbReference type="PROSITE" id="PS50969">
    <property type="entry name" value="FCP1"/>
    <property type="match status" value="1"/>
</dbReference>
<dbReference type="HOGENOM" id="CLU_018875_2_1_1"/>
<dbReference type="GO" id="GO:0005744">
    <property type="term" value="C:TIM23 mitochondrial import inner membrane translocase complex"/>
    <property type="evidence" value="ECO:0007669"/>
    <property type="project" value="UniProtKB-UniRule"/>
</dbReference>